<gene>
    <name evidence="1" type="ORF">PCON_07024</name>
</gene>
<keyword evidence="2" id="KW-1185">Reference proteome</keyword>
<organism evidence="1 2">
    <name type="scientific">Pyronema omphalodes (strain CBS 100304)</name>
    <name type="common">Pyronema confluens</name>
    <dbReference type="NCBI Taxonomy" id="1076935"/>
    <lineage>
        <taxon>Eukaryota</taxon>
        <taxon>Fungi</taxon>
        <taxon>Dikarya</taxon>
        <taxon>Ascomycota</taxon>
        <taxon>Pezizomycotina</taxon>
        <taxon>Pezizomycetes</taxon>
        <taxon>Pezizales</taxon>
        <taxon>Pyronemataceae</taxon>
        <taxon>Pyronema</taxon>
    </lineage>
</organism>
<reference evidence="1 2" key="1">
    <citation type="journal article" date="2013" name="PLoS Genet.">
        <title>The genome and development-dependent transcriptomes of Pyronema confluens: a window into fungal evolution.</title>
        <authorList>
            <person name="Traeger S."/>
            <person name="Altegoer F."/>
            <person name="Freitag M."/>
            <person name="Gabaldon T."/>
            <person name="Kempken F."/>
            <person name="Kumar A."/>
            <person name="Marcet-Houben M."/>
            <person name="Poggeler S."/>
            <person name="Stajich J.E."/>
            <person name="Nowrousian M."/>
        </authorList>
    </citation>
    <scope>NUCLEOTIDE SEQUENCE [LARGE SCALE GENOMIC DNA]</scope>
    <source>
        <strain evidence="2">CBS 100304</strain>
        <tissue evidence="1">Vegetative mycelium</tissue>
    </source>
</reference>
<dbReference type="Proteomes" id="UP000018144">
    <property type="component" value="Unassembled WGS sequence"/>
</dbReference>
<dbReference type="EMBL" id="HF935352">
    <property type="protein sequence ID" value="CCX29698.1"/>
    <property type="molecule type" value="Genomic_DNA"/>
</dbReference>
<name>U4LCU6_PYROM</name>
<evidence type="ECO:0000313" key="1">
    <source>
        <dbReference type="EMBL" id="CCX29698.1"/>
    </source>
</evidence>
<sequence length="34" mass="3693">MRLRFSKSLDGLMLYLLVLGVASIYEEGSVAASC</sequence>
<evidence type="ECO:0000313" key="2">
    <source>
        <dbReference type="Proteomes" id="UP000018144"/>
    </source>
</evidence>
<protein>
    <submittedName>
        <fullName evidence="1">Uncharacterized protein</fullName>
    </submittedName>
</protein>
<proteinExistence type="predicted"/>
<dbReference type="AlphaFoldDB" id="U4LCU6"/>
<accession>U4LCU6</accession>